<feature type="region of interest" description="Disordered" evidence="1">
    <location>
        <begin position="211"/>
        <end position="232"/>
    </location>
</feature>
<organism evidence="3 4">
    <name type="scientific">Purpureocillium lilacinum</name>
    <name type="common">Paecilomyces lilacinus</name>
    <dbReference type="NCBI Taxonomy" id="33203"/>
    <lineage>
        <taxon>Eukaryota</taxon>
        <taxon>Fungi</taxon>
        <taxon>Dikarya</taxon>
        <taxon>Ascomycota</taxon>
        <taxon>Pezizomycotina</taxon>
        <taxon>Sordariomycetes</taxon>
        <taxon>Hypocreomycetidae</taxon>
        <taxon>Hypocreales</taxon>
        <taxon>Ophiocordycipitaceae</taxon>
        <taxon>Purpureocillium</taxon>
    </lineage>
</organism>
<comment type="caution">
    <text evidence="3">The sequence shown here is derived from an EMBL/GenBank/DDBJ whole genome shotgun (WGS) entry which is preliminary data.</text>
</comment>
<dbReference type="AlphaFoldDB" id="A0A179HU64"/>
<sequence>MRKKEKKKRPVMVLGRHQCGNGKKPSQERYFVLSIMYYVRIENCVKLWAMMMSSLQSDILNRAGRTTCSQGSMPSVGKVGCSGSPTTSPRRRRRRLGGVKSRTTPDAQPTIFSGCDAAGPNRLVQCAVQQLGKPFIRVARYTPHAFQLHCCNRSTLPDSLHTRPKPALLNPGDGTSQTAPPGPAPTKLIIAAPGLACLPALPSSLALHARQPATSSVHHPSIHPPASDRPPLAFKTFTRAPMIQPRAPHLSRPRLPSPLVSSSKLQQASRLQRREGATCAHSSADSETKSEGLLQSQTALVNSVELLLTDGP</sequence>
<reference evidence="3 4" key="1">
    <citation type="submission" date="2016-02" db="EMBL/GenBank/DDBJ databases">
        <title>Biosynthesis of antibiotic leucinostatins and their inhibition on Phytophthora in bio-control Purpureocillium lilacinum.</title>
        <authorList>
            <person name="Wang G."/>
            <person name="Liu Z."/>
            <person name="Lin R."/>
            <person name="Li E."/>
            <person name="Mao Z."/>
            <person name="Ling J."/>
            <person name="Yin W."/>
            <person name="Xie B."/>
        </authorList>
    </citation>
    <scope>NUCLEOTIDE SEQUENCE [LARGE SCALE GENOMIC DNA]</scope>
    <source>
        <strain evidence="2">PLBJ-1</strain>
        <strain evidence="3">PLFJ-1</strain>
    </source>
</reference>
<dbReference type="Proteomes" id="UP000078340">
    <property type="component" value="Unassembled WGS sequence"/>
</dbReference>
<feature type="compositionally biased region" description="Low complexity" evidence="1">
    <location>
        <begin position="246"/>
        <end position="263"/>
    </location>
</feature>
<accession>A0A179HU64</accession>
<feature type="region of interest" description="Disordered" evidence="1">
    <location>
        <begin position="159"/>
        <end position="182"/>
    </location>
</feature>
<evidence type="ECO:0000313" key="2">
    <source>
        <dbReference type="EMBL" id="OAQ79202.1"/>
    </source>
</evidence>
<proteinExistence type="predicted"/>
<protein>
    <submittedName>
        <fullName evidence="3">Uncharacterized protein</fullName>
    </submittedName>
</protein>
<name>A0A179HU64_PURLI</name>
<gene>
    <name evidence="2" type="ORF">VFPBJ_07323</name>
    <name evidence="3" type="ORF">VFPFJ_02199</name>
</gene>
<dbReference type="Proteomes" id="UP000078240">
    <property type="component" value="Unassembled WGS sequence"/>
</dbReference>
<evidence type="ECO:0000313" key="3">
    <source>
        <dbReference type="EMBL" id="OAQ93038.1"/>
    </source>
</evidence>
<dbReference type="EMBL" id="LSBI01000002">
    <property type="protein sequence ID" value="OAQ93038.1"/>
    <property type="molecule type" value="Genomic_DNA"/>
</dbReference>
<feature type="region of interest" description="Disordered" evidence="1">
    <location>
        <begin position="66"/>
        <end position="105"/>
    </location>
</feature>
<evidence type="ECO:0000256" key="1">
    <source>
        <dbReference type="SAM" id="MobiDB-lite"/>
    </source>
</evidence>
<feature type="region of interest" description="Disordered" evidence="1">
    <location>
        <begin position="246"/>
        <end position="294"/>
    </location>
</feature>
<dbReference type="EMBL" id="LSBH01000005">
    <property type="protein sequence ID" value="OAQ79202.1"/>
    <property type="molecule type" value="Genomic_DNA"/>
</dbReference>
<evidence type="ECO:0000313" key="4">
    <source>
        <dbReference type="Proteomes" id="UP000078340"/>
    </source>
</evidence>